<evidence type="ECO:0000256" key="1">
    <source>
        <dbReference type="SAM" id="Coils"/>
    </source>
</evidence>
<sequence>MGEFGRYVEAARTRVGIDQAELAARVNVKQQTVSRWERGAALPKETTIANLATALGVPAAELARLREQDMHFGDNTSGALPSKGPLASTLPYGNLYPDQFELFVTDLYKCTYPDAEVERLGGQGDDQQGYDILVTHTDGWRVGVQCKREREFGPQKVHDAVDEAELEVDESEIALSRRATNAARSAMRTHPGWVLRDQDGLSQMVRLLPHETSIRLVDRHFPHCRESFLGERLPTPWLTTDEFFQPRAYSLLDHRRQLVGRKQLLDEIIEWCAEESTITPLAVVIGRGGIGKSKLLYEVATRARDTAEFRFLDQGQKPDPSSFDVLPFDRDIVVVIDDAHTVESFVPIAAQLRTQRPRAKLLLATRPDSGHQLEDQIAELNIASRSLRRWTVTDLDMEDAIALASDLLGRPDSDLTVRQLAAISADCPFIATVGADLLNCGTLAGHTFQTSQELRSEVSRQLLLRTTIIGSSSNPERKKVLEALAAYQPVRLDDPSFQNAMIRLTQIASWDHISARIHELEDSGLIIRRGKAIRVVPDMLADITLINAAFDERAQLATEFLERAHRAAEDAAVANLLINASRADWQIRDGDHTVAGLVDALWDTFRQRILAADYEGQMISLRLLERVAYYQPHRALPIVEHVLESGPVDLPSEEPSSWYSTTRSDIIRQVPAILQRCAYTGDLLMPVLDTLWSMAQKDSRPTGPNPNHPLRIIQNISSFRLGKPYEYMSSVIDVTARWFATPHPWWISPFDAIEPMLATEGTDEFFTGVSFTLSSFSMSPDSLREIRAKIIRLATGEARNPDIIRAVQAIRALGKAITLPPGRYGRSPDSDETQAWSAEFLPVIAELGAVGAEPHCDPLVRTAVGEALAWHAAYSPTETKAAAQAAQARFSKDEDDDLVSCLHRGHENPRDHLRDGAVDLESMRQALEEKFDRAADTLTRTRTPSEALRHLEKRLALERRVAEKTVQGRQFLHYLFRTHTDLATELCLCSTSPELPELRCFLGQAVTGLIDAAHPRSIEIARSLLDLPDIRVQRSVVEGMSQAGYPRESLLDGELDLLTELARNADEAVRGFVACAAVSLSLWEPFRPAGLGLLAALDFRGSGHTAREALRLFASDNVPGWADTSVEFRDKVLNELVECDNIDEYEITSALSTLSCIDPLGVTQLFIYRSAREGIAEDIAYRALPTRWVEPLRIRSTSDLEQCLIKIRDWMIDEAKKNAPSDDGNLYVFISGEWSEQAIAIATCFDAENQEAAVAVAARLISRMPVEVQLDNVAAVRRVFDWSAALGNEVLGNVATIMSKSPIVVERASLDGSPRPELVGRRDRAQTIAGELPYGSPVRAFYQQIADDAKSRIARETSLAIEDTSNKDW</sequence>
<dbReference type="Gene3D" id="3.40.50.300">
    <property type="entry name" value="P-loop containing nucleotide triphosphate hydrolases"/>
    <property type="match status" value="1"/>
</dbReference>
<dbReference type="InterPro" id="IPR001387">
    <property type="entry name" value="Cro/C1-type_HTH"/>
</dbReference>
<reference evidence="3 4" key="1">
    <citation type="submission" date="2024-10" db="EMBL/GenBank/DDBJ databases">
        <title>The Natural Products Discovery Center: Release of the First 8490 Sequenced Strains for Exploring Actinobacteria Biosynthetic Diversity.</title>
        <authorList>
            <person name="Kalkreuter E."/>
            <person name="Kautsar S.A."/>
            <person name="Yang D."/>
            <person name="Bader C.D."/>
            <person name="Teijaro C.N."/>
            <person name="Fluegel L."/>
            <person name="Davis C.M."/>
            <person name="Simpson J.R."/>
            <person name="Lauterbach L."/>
            <person name="Steele A.D."/>
            <person name="Gui C."/>
            <person name="Meng S."/>
            <person name="Li G."/>
            <person name="Viehrig K."/>
            <person name="Ye F."/>
            <person name="Su P."/>
            <person name="Kiefer A.F."/>
            <person name="Nichols A."/>
            <person name="Cepeda A.J."/>
            <person name="Yan W."/>
            <person name="Fan B."/>
            <person name="Jiang Y."/>
            <person name="Adhikari A."/>
            <person name="Zheng C.-J."/>
            <person name="Schuster L."/>
            <person name="Cowan T.M."/>
            <person name="Smanski M.J."/>
            <person name="Chevrette M.G."/>
            <person name="De Carvalho L.P.S."/>
            <person name="Shen B."/>
        </authorList>
    </citation>
    <scope>NUCLEOTIDE SEQUENCE [LARGE SCALE GENOMIC DNA]</scope>
    <source>
        <strain evidence="3 4">NPDC002593</strain>
    </source>
</reference>
<accession>A0ABW6RV81</accession>
<feature type="coiled-coil region" evidence="1">
    <location>
        <begin position="910"/>
        <end position="937"/>
    </location>
</feature>
<organism evidence="3 4">
    <name type="scientific">Nocardia jiangxiensis</name>
    <dbReference type="NCBI Taxonomy" id="282685"/>
    <lineage>
        <taxon>Bacteria</taxon>
        <taxon>Bacillati</taxon>
        <taxon>Actinomycetota</taxon>
        <taxon>Actinomycetes</taxon>
        <taxon>Mycobacteriales</taxon>
        <taxon>Nocardiaceae</taxon>
        <taxon>Nocardia</taxon>
    </lineage>
</organism>
<dbReference type="EMBL" id="JBIAQY010000001">
    <property type="protein sequence ID" value="MFF3566899.1"/>
    <property type="molecule type" value="Genomic_DNA"/>
</dbReference>
<dbReference type="CDD" id="cd00093">
    <property type="entry name" value="HTH_XRE"/>
    <property type="match status" value="1"/>
</dbReference>
<keyword evidence="4" id="KW-1185">Reference proteome</keyword>
<comment type="caution">
    <text evidence="3">The sequence shown here is derived from an EMBL/GenBank/DDBJ whole genome shotgun (WGS) entry which is preliminary data.</text>
</comment>
<dbReference type="RefSeq" id="WP_387402572.1">
    <property type="nucleotide sequence ID" value="NZ_JBIAQY010000001.1"/>
</dbReference>
<dbReference type="SUPFAM" id="SSF52540">
    <property type="entry name" value="P-loop containing nucleoside triphosphate hydrolases"/>
    <property type="match status" value="1"/>
</dbReference>
<keyword evidence="1" id="KW-0175">Coiled coil</keyword>
<feature type="domain" description="HTH cro/C1-type" evidence="2">
    <location>
        <begin position="8"/>
        <end position="62"/>
    </location>
</feature>
<dbReference type="SMART" id="SM00530">
    <property type="entry name" value="HTH_XRE"/>
    <property type="match status" value="1"/>
</dbReference>
<dbReference type="PROSITE" id="PS50943">
    <property type="entry name" value="HTH_CROC1"/>
    <property type="match status" value="1"/>
</dbReference>
<dbReference type="Pfam" id="PF13560">
    <property type="entry name" value="HTH_31"/>
    <property type="match status" value="1"/>
</dbReference>
<dbReference type="Proteomes" id="UP001601992">
    <property type="component" value="Unassembled WGS sequence"/>
</dbReference>
<dbReference type="InterPro" id="IPR010982">
    <property type="entry name" value="Lambda_DNA-bd_dom_sf"/>
</dbReference>
<proteinExistence type="predicted"/>
<gene>
    <name evidence="3" type="ORF">ACFYXQ_03860</name>
</gene>
<evidence type="ECO:0000259" key="2">
    <source>
        <dbReference type="PROSITE" id="PS50943"/>
    </source>
</evidence>
<dbReference type="InterPro" id="IPR027417">
    <property type="entry name" value="P-loop_NTPase"/>
</dbReference>
<protein>
    <submittedName>
        <fullName evidence="3">Helix-turn-helix domain-containing protein</fullName>
    </submittedName>
</protein>
<evidence type="ECO:0000313" key="4">
    <source>
        <dbReference type="Proteomes" id="UP001601992"/>
    </source>
</evidence>
<evidence type="ECO:0000313" key="3">
    <source>
        <dbReference type="EMBL" id="MFF3566899.1"/>
    </source>
</evidence>
<name>A0ABW6RV81_9NOCA</name>
<dbReference type="SUPFAM" id="SSF47413">
    <property type="entry name" value="lambda repressor-like DNA-binding domains"/>
    <property type="match status" value="1"/>
</dbReference>
<dbReference type="Gene3D" id="1.10.260.40">
    <property type="entry name" value="lambda repressor-like DNA-binding domains"/>
    <property type="match status" value="1"/>
</dbReference>